<keyword evidence="1 2" id="KW-0807">Transducer</keyword>
<feature type="region of interest" description="Disordered" evidence="3">
    <location>
        <begin position="361"/>
        <end position="381"/>
    </location>
</feature>
<evidence type="ECO:0000256" key="2">
    <source>
        <dbReference type="PROSITE-ProRule" id="PRU00284"/>
    </source>
</evidence>
<comment type="caution">
    <text evidence="6">The sequence shown here is derived from an EMBL/GenBank/DDBJ whole genome shotgun (WGS) entry which is preliminary data.</text>
</comment>
<feature type="compositionally biased region" description="Basic and acidic residues" evidence="3">
    <location>
        <begin position="361"/>
        <end position="370"/>
    </location>
</feature>
<dbReference type="SMART" id="SM00283">
    <property type="entry name" value="MA"/>
    <property type="match status" value="1"/>
</dbReference>
<keyword evidence="4" id="KW-0472">Membrane</keyword>
<dbReference type="Gene3D" id="1.10.287.950">
    <property type="entry name" value="Methyl-accepting chemotaxis protein"/>
    <property type="match status" value="1"/>
</dbReference>
<dbReference type="InterPro" id="IPR004089">
    <property type="entry name" value="MCPsignal_dom"/>
</dbReference>
<reference evidence="7" key="1">
    <citation type="journal article" date="2019" name="Int. J. Syst. Evol. Microbiol.">
        <title>The Global Catalogue of Microorganisms (GCM) 10K type strain sequencing project: providing services to taxonomists for standard genome sequencing and annotation.</title>
        <authorList>
            <consortium name="The Broad Institute Genomics Platform"/>
            <consortium name="The Broad Institute Genome Sequencing Center for Infectious Disease"/>
            <person name="Wu L."/>
            <person name="Ma J."/>
        </authorList>
    </citation>
    <scope>NUCLEOTIDE SEQUENCE [LARGE SCALE GENOMIC DNA]</scope>
    <source>
        <strain evidence="7">JCM 18715</strain>
    </source>
</reference>
<dbReference type="PANTHER" id="PTHR32089:SF112">
    <property type="entry name" value="LYSOZYME-LIKE PROTEIN-RELATED"/>
    <property type="match status" value="1"/>
</dbReference>
<sequence length="381" mass="41660">MDERLIMTTSTQRNAILAIAAINFVLLAIVAQSTWVGLFIGAGVAAALFTYSKRQETPPATVQPLSMREPEARTVERMPELVAEVVPLWNRHVALAQNQIKDAIDSLASRFSTLANRLSHGSGQQQNDGQAFVLQTIREAEGSLRGIVAKLNATQEFRTTLISEMNNVASQTDGLRRMAEEVADIAKQTNLLALNAAIEAARAGEAGRGFAVVADEVRKLSSQSGETGKRIHETVSTVSSAIAQALQRSEQFATEEAEAISASQDSAEHIITSFNRTASELGASLVAMQEERRAVEADVHDVLINLQFQDRVHQIFDHVLNDMSRMSQAAQQLQRDPKAATPDTRRWLDDLSKTYTMLEQRQTHGGDHAKSAAPQTGITFF</sequence>
<name>A0ABP9QXI4_9RHOO</name>
<dbReference type="EMBL" id="BAABLD010000011">
    <property type="protein sequence ID" value="GAA5168952.1"/>
    <property type="molecule type" value="Genomic_DNA"/>
</dbReference>
<feature type="transmembrane region" description="Helical" evidence="4">
    <location>
        <begin position="21"/>
        <end position="49"/>
    </location>
</feature>
<dbReference type="PROSITE" id="PS50111">
    <property type="entry name" value="CHEMOTAXIS_TRANSDUC_2"/>
    <property type="match status" value="1"/>
</dbReference>
<evidence type="ECO:0000256" key="3">
    <source>
        <dbReference type="SAM" id="MobiDB-lite"/>
    </source>
</evidence>
<keyword evidence="4" id="KW-1133">Transmembrane helix</keyword>
<evidence type="ECO:0000313" key="6">
    <source>
        <dbReference type="EMBL" id="GAA5168952.1"/>
    </source>
</evidence>
<dbReference type="Proteomes" id="UP001500547">
    <property type="component" value="Unassembled WGS sequence"/>
</dbReference>
<keyword evidence="4" id="KW-0812">Transmembrane</keyword>
<evidence type="ECO:0000256" key="4">
    <source>
        <dbReference type="SAM" id="Phobius"/>
    </source>
</evidence>
<dbReference type="SUPFAM" id="SSF58104">
    <property type="entry name" value="Methyl-accepting chemotaxis protein (MCP) signaling domain"/>
    <property type="match status" value="1"/>
</dbReference>
<accession>A0ABP9QXI4</accession>
<feature type="domain" description="Methyl-accepting transducer" evidence="5">
    <location>
        <begin position="93"/>
        <end position="270"/>
    </location>
</feature>
<protein>
    <submittedName>
        <fullName evidence="6">Methyl-accepting chemotaxis protein</fullName>
    </submittedName>
</protein>
<keyword evidence="7" id="KW-1185">Reference proteome</keyword>
<organism evidence="6 7">
    <name type="scientific">Viridibacterium curvum</name>
    <dbReference type="NCBI Taxonomy" id="1101404"/>
    <lineage>
        <taxon>Bacteria</taxon>
        <taxon>Pseudomonadati</taxon>
        <taxon>Pseudomonadota</taxon>
        <taxon>Betaproteobacteria</taxon>
        <taxon>Rhodocyclales</taxon>
        <taxon>Rhodocyclaceae</taxon>
        <taxon>Viridibacterium</taxon>
    </lineage>
</organism>
<evidence type="ECO:0000259" key="5">
    <source>
        <dbReference type="PROSITE" id="PS50111"/>
    </source>
</evidence>
<evidence type="ECO:0000256" key="1">
    <source>
        <dbReference type="ARBA" id="ARBA00023224"/>
    </source>
</evidence>
<evidence type="ECO:0000313" key="7">
    <source>
        <dbReference type="Proteomes" id="UP001500547"/>
    </source>
</evidence>
<dbReference type="Pfam" id="PF00015">
    <property type="entry name" value="MCPsignal"/>
    <property type="match status" value="1"/>
</dbReference>
<dbReference type="PANTHER" id="PTHR32089">
    <property type="entry name" value="METHYL-ACCEPTING CHEMOTAXIS PROTEIN MCPB"/>
    <property type="match status" value="1"/>
</dbReference>
<proteinExistence type="predicted"/>
<gene>
    <name evidence="6" type="ORF">GCM10025770_29780</name>
</gene>